<evidence type="ECO:0000313" key="2">
    <source>
        <dbReference type="Proteomes" id="UP000239736"/>
    </source>
</evidence>
<dbReference type="Proteomes" id="UP000239736">
    <property type="component" value="Unassembled WGS sequence"/>
</dbReference>
<name>A0A2S5JE61_9RHOB</name>
<evidence type="ECO:0000313" key="1">
    <source>
        <dbReference type="EMBL" id="PPB79767.1"/>
    </source>
</evidence>
<proteinExistence type="predicted"/>
<keyword evidence="2" id="KW-1185">Reference proteome</keyword>
<dbReference type="EMBL" id="PRDS01000009">
    <property type="protein sequence ID" value="PPB79767.1"/>
    <property type="molecule type" value="Genomic_DNA"/>
</dbReference>
<comment type="caution">
    <text evidence="1">The sequence shown here is derived from an EMBL/GenBank/DDBJ whole genome shotgun (WGS) entry which is preliminary data.</text>
</comment>
<dbReference type="RefSeq" id="WP_170063430.1">
    <property type="nucleotide sequence ID" value="NZ_PRDS01000009.1"/>
</dbReference>
<gene>
    <name evidence="1" type="ORF">LV82_02558</name>
</gene>
<organism evidence="1 2">
    <name type="scientific">Albidovulum inexpectatum</name>
    <dbReference type="NCBI Taxonomy" id="196587"/>
    <lineage>
        <taxon>Bacteria</taxon>
        <taxon>Pseudomonadati</taxon>
        <taxon>Pseudomonadota</taxon>
        <taxon>Alphaproteobacteria</taxon>
        <taxon>Rhodobacterales</taxon>
        <taxon>Paracoccaceae</taxon>
        <taxon>Albidovulum</taxon>
    </lineage>
</organism>
<accession>A0A2S5JE61</accession>
<protein>
    <submittedName>
        <fullName evidence="1">Uncharacterized protein</fullName>
    </submittedName>
</protein>
<dbReference type="AlphaFoldDB" id="A0A2S5JE61"/>
<sequence length="58" mass="6042">MQVKLIQPLQSGTQIINAGCVIDLPDAKAKALVSDGRAVEVKEAGDKAKPEKAKPSGK</sequence>
<reference evidence="1 2" key="1">
    <citation type="submission" date="2018-01" db="EMBL/GenBank/DDBJ databases">
        <title>Genomic Encyclopedia of Archaeal and Bacterial Type Strains, Phase II (KMG-II): from individual species to whole genera.</title>
        <authorList>
            <person name="Goeker M."/>
        </authorList>
    </citation>
    <scope>NUCLEOTIDE SEQUENCE [LARGE SCALE GENOMIC DNA]</scope>
    <source>
        <strain evidence="1 2">DSM 12048</strain>
    </source>
</reference>